<dbReference type="SUPFAM" id="SSF50129">
    <property type="entry name" value="GroES-like"/>
    <property type="match status" value="1"/>
</dbReference>
<dbReference type="InterPro" id="IPR002328">
    <property type="entry name" value="ADH_Zn_CS"/>
</dbReference>
<dbReference type="PANTHER" id="PTHR43401:SF2">
    <property type="entry name" value="L-THREONINE 3-DEHYDROGENASE"/>
    <property type="match status" value="1"/>
</dbReference>
<dbReference type="PANTHER" id="PTHR43401">
    <property type="entry name" value="L-THREONINE 3-DEHYDROGENASE"/>
    <property type="match status" value="1"/>
</dbReference>
<dbReference type="Gene3D" id="3.40.50.720">
    <property type="entry name" value="NAD(P)-binding Rossmann-like Domain"/>
    <property type="match status" value="1"/>
</dbReference>
<dbReference type="InterPro" id="IPR020843">
    <property type="entry name" value="ER"/>
</dbReference>
<evidence type="ECO:0000313" key="5">
    <source>
        <dbReference type="EMBL" id="CAB4961586.1"/>
    </source>
</evidence>
<dbReference type="PROSITE" id="PS00059">
    <property type="entry name" value="ADH_ZINC"/>
    <property type="match status" value="1"/>
</dbReference>
<proteinExistence type="predicted"/>
<name>A0A6J7L0C2_9ZZZZ</name>
<dbReference type="InterPro" id="IPR036291">
    <property type="entry name" value="NAD(P)-bd_dom_sf"/>
</dbReference>
<dbReference type="SUPFAM" id="SSF51735">
    <property type="entry name" value="NAD(P)-binding Rossmann-fold domains"/>
    <property type="match status" value="1"/>
</dbReference>
<evidence type="ECO:0000256" key="2">
    <source>
        <dbReference type="ARBA" id="ARBA00022833"/>
    </source>
</evidence>
<dbReference type="SMART" id="SM00829">
    <property type="entry name" value="PKS_ER"/>
    <property type="match status" value="1"/>
</dbReference>
<evidence type="ECO:0000256" key="1">
    <source>
        <dbReference type="ARBA" id="ARBA00022723"/>
    </source>
</evidence>
<protein>
    <submittedName>
        <fullName evidence="5">Unannotated protein</fullName>
    </submittedName>
</protein>
<keyword evidence="3" id="KW-0560">Oxidoreductase</keyword>
<accession>A0A6J7L0C2</accession>
<dbReference type="Pfam" id="PF00107">
    <property type="entry name" value="ADH_zinc_N"/>
    <property type="match status" value="1"/>
</dbReference>
<feature type="domain" description="Enoyl reductase (ER)" evidence="4">
    <location>
        <begin position="9"/>
        <end position="331"/>
    </location>
</feature>
<dbReference type="InterPro" id="IPR013149">
    <property type="entry name" value="ADH-like_C"/>
</dbReference>
<sequence length="338" mass="34944">MKSLFKTGTDVADTRITDLPVPEVGPGQVLLRVEACGLCGSDLHAWRSDPGYEWIATPLVMGHEFVGTVVESAADVTEWLVGDRAVAVSIQGCLECPQCLAGRANRCAKRQVIGLNYNGAMAEFVVVPAVFLIRVPATMPAAVAATVEPLSVAAHAVLTVGRVEAGQQVVVSGAGFIGIACALIAKDAGADVILLGAPHDAQSRLPAAAALGIDARTVDTAEWGQPDVWVEASGAQSALASAVETTRVGGTISVVAMYTQQPTASISLIVRRELEVRGVYASVANEYAHVIDLLDRGRIDVSSLVAEFALDDALSAFEAAAASTVIKPLIVPAPALGS</sequence>
<gene>
    <name evidence="5" type="ORF">UFOPK3773_02026</name>
</gene>
<dbReference type="Pfam" id="PF08240">
    <property type="entry name" value="ADH_N"/>
    <property type="match status" value="1"/>
</dbReference>
<dbReference type="EMBL" id="CAFBNF010000303">
    <property type="protein sequence ID" value="CAB4961586.1"/>
    <property type="molecule type" value="Genomic_DNA"/>
</dbReference>
<keyword evidence="1" id="KW-0479">Metal-binding</keyword>
<keyword evidence="2" id="KW-0862">Zinc</keyword>
<reference evidence="5" key="1">
    <citation type="submission" date="2020-05" db="EMBL/GenBank/DDBJ databases">
        <authorList>
            <person name="Chiriac C."/>
            <person name="Salcher M."/>
            <person name="Ghai R."/>
            <person name="Kavagutti S V."/>
        </authorList>
    </citation>
    <scope>NUCLEOTIDE SEQUENCE</scope>
</reference>
<dbReference type="InterPro" id="IPR013154">
    <property type="entry name" value="ADH-like_N"/>
</dbReference>
<dbReference type="AlphaFoldDB" id="A0A6J7L0C2"/>
<dbReference type="GO" id="GO:0016491">
    <property type="term" value="F:oxidoreductase activity"/>
    <property type="evidence" value="ECO:0007669"/>
    <property type="project" value="UniProtKB-KW"/>
</dbReference>
<dbReference type="InterPro" id="IPR050129">
    <property type="entry name" value="Zn_alcohol_dh"/>
</dbReference>
<organism evidence="5">
    <name type="scientific">freshwater metagenome</name>
    <dbReference type="NCBI Taxonomy" id="449393"/>
    <lineage>
        <taxon>unclassified sequences</taxon>
        <taxon>metagenomes</taxon>
        <taxon>ecological metagenomes</taxon>
    </lineage>
</organism>
<evidence type="ECO:0000259" key="4">
    <source>
        <dbReference type="SMART" id="SM00829"/>
    </source>
</evidence>
<dbReference type="InterPro" id="IPR011032">
    <property type="entry name" value="GroES-like_sf"/>
</dbReference>
<dbReference type="Gene3D" id="3.90.180.10">
    <property type="entry name" value="Medium-chain alcohol dehydrogenases, catalytic domain"/>
    <property type="match status" value="1"/>
</dbReference>
<evidence type="ECO:0000256" key="3">
    <source>
        <dbReference type="ARBA" id="ARBA00023002"/>
    </source>
</evidence>
<dbReference type="GO" id="GO:0008270">
    <property type="term" value="F:zinc ion binding"/>
    <property type="evidence" value="ECO:0007669"/>
    <property type="project" value="InterPro"/>
</dbReference>